<sequence>MENIIQALLDDINVMFNAIAGQHSAAAQRAIQSSTELNPEVKKRTAIRKARILTGGFSTALYHELSAEVHKVEQENIFIPSFPQLLQQARSEWMHMKRPTSSKGV</sequence>
<gene>
    <name evidence="1" type="ORF">R1flu_014506</name>
</gene>
<keyword evidence="2" id="KW-1185">Reference proteome</keyword>
<dbReference type="AlphaFoldDB" id="A0ABD1YGN1"/>
<protein>
    <submittedName>
        <fullName evidence="1">Uncharacterized protein</fullName>
    </submittedName>
</protein>
<dbReference type="EMBL" id="JBHFFA010000004">
    <property type="protein sequence ID" value="KAL2629820.1"/>
    <property type="molecule type" value="Genomic_DNA"/>
</dbReference>
<accession>A0ABD1YGN1</accession>
<evidence type="ECO:0000313" key="1">
    <source>
        <dbReference type="EMBL" id="KAL2629820.1"/>
    </source>
</evidence>
<dbReference type="Proteomes" id="UP001605036">
    <property type="component" value="Unassembled WGS sequence"/>
</dbReference>
<evidence type="ECO:0000313" key="2">
    <source>
        <dbReference type="Proteomes" id="UP001605036"/>
    </source>
</evidence>
<proteinExistence type="predicted"/>
<comment type="caution">
    <text evidence="1">The sequence shown here is derived from an EMBL/GenBank/DDBJ whole genome shotgun (WGS) entry which is preliminary data.</text>
</comment>
<organism evidence="1 2">
    <name type="scientific">Riccia fluitans</name>
    <dbReference type="NCBI Taxonomy" id="41844"/>
    <lineage>
        <taxon>Eukaryota</taxon>
        <taxon>Viridiplantae</taxon>
        <taxon>Streptophyta</taxon>
        <taxon>Embryophyta</taxon>
        <taxon>Marchantiophyta</taxon>
        <taxon>Marchantiopsida</taxon>
        <taxon>Marchantiidae</taxon>
        <taxon>Marchantiales</taxon>
        <taxon>Ricciaceae</taxon>
        <taxon>Riccia</taxon>
    </lineage>
</organism>
<reference evidence="1 2" key="1">
    <citation type="submission" date="2024-09" db="EMBL/GenBank/DDBJ databases">
        <title>Chromosome-scale assembly of Riccia fluitans.</title>
        <authorList>
            <person name="Paukszto L."/>
            <person name="Sawicki J."/>
            <person name="Karawczyk K."/>
            <person name="Piernik-Szablinska J."/>
            <person name="Szczecinska M."/>
            <person name="Mazdziarz M."/>
        </authorList>
    </citation>
    <scope>NUCLEOTIDE SEQUENCE [LARGE SCALE GENOMIC DNA]</scope>
    <source>
        <strain evidence="1">Rf_01</strain>
        <tissue evidence="1">Aerial parts of the thallus</tissue>
    </source>
</reference>
<name>A0ABD1YGN1_9MARC</name>